<dbReference type="FunFam" id="1.10.3730.20:FF:000002">
    <property type="entry name" value="Probable 4-amino-4-deoxy-L-arabinose-phosphoundecaprenol flippase subunit ArnE"/>
    <property type="match status" value="1"/>
</dbReference>
<dbReference type="NCBIfam" id="NF011625">
    <property type="entry name" value="PRK15051.1"/>
    <property type="match status" value="1"/>
</dbReference>
<dbReference type="SUPFAM" id="SSF103481">
    <property type="entry name" value="Multidrug resistance efflux transporter EmrE"/>
    <property type="match status" value="1"/>
</dbReference>
<gene>
    <name evidence="12 14" type="primary">arnE</name>
    <name evidence="14" type="ORF">Sant_1035</name>
</gene>
<keyword evidence="15" id="KW-1185">Reference proteome</keyword>
<dbReference type="HOGENOM" id="CLU_131462_5_1_6"/>
<dbReference type="PANTHER" id="PTHR30561:SF23">
    <property type="entry name" value="4-AMINO-4-DEOXY-L-ARABINOSE-PHOSPHOUNDECAPRENOL FLIPPASE SUBUNIT ARNE-RELATED"/>
    <property type="match status" value="1"/>
</dbReference>
<feature type="domain" description="EamA" evidence="13">
    <location>
        <begin position="11"/>
        <end position="107"/>
    </location>
</feature>
<keyword evidence="11 12" id="KW-0472">Membrane</keyword>
<comment type="subunit">
    <text evidence="12">Heterodimer of ArnE and ArnF.</text>
</comment>
<dbReference type="OrthoDB" id="6058674at2"/>
<keyword evidence="10 12" id="KW-0443">Lipid metabolism</keyword>
<keyword evidence="6 12" id="KW-0441">Lipid A biosynthesis</keyword>
<dbReference type="Pfam" id="PF00892">
    <property type="entry name" value="EamA"/>
    <property type="match status" value="1"/>
</dbReference>
<evidence type="ECO:0000256" key="5">
    <source>
        <dbReference type="ARBA" id="ARBA00022519"/>
    </source>
</evidence>
<dbReference type="GO" id="GO:0009245">
    <property type="term" value="P:lipid A biosynthetic process"/>
    <property type="evidence" value="ECO:0007669"/>
    <property type="project" value="UniProtKB-UniRule"/>
</dbReference>
<evidence type="ECO:0000256" key="7">
    <source>
        <dbReference type="ARBA" id="ARBA00022692"/>
    </source>
</evidence>
<protein>
    <recommendedName>
        <fullName evidence="12">Probable 4-amino-4-deoxy-L-arabinose-phosphoundecaprenol flippase subunit ArnE</fullName>
        <shortName evidence="12">L-Ara4N-phosphoundecaprenol flippase subunit ArnE</shortName>
    </recommendedName>
    <alternativeName>
        <fullName evidence="12">Undecaprenyl phosphate-aminoarabinose flippase subunit ArnE</fullName>
    </alternativeName>
</protein>
<comment type="subcellular location">
    <subcellularLocation>
        <location evidence="12">Cell inner membrane</location>
        <topology evidence="12">Multi-pass membrane protein</topology>
    </subcellularLocation>
    <subcellularLocation>
        <location evidence="1">Cell membrane</location>
        <topology evidence="1">Multi-pass membrane protein</topology>
    </subcellularLocation>
</comment>
<dbReference type="Proteomes" id="UP000019028">
    <property type="component" value="Chromosome"/>
</dbReference>
<evidence type="ECO:0000256" key="9">
    <source>
        <dbReference type="ARBA" id="ARBA00022989"/>
    </source>
</evidence>
<organism evidence="14 15">
    <name type="scientific">Sodalis praecaptivus</name>
    <dbReference type="NCBI Taxonomy" id="1239307"/>
    <lineage>
        <taxon>Bacteria</taxon>
        <taxon>Pseudomonadati</taxon>
        <taxon>Pseudomonadota</taxon>
        <taxon>Gammaproteobacteria</taxon>
        <taxon>Enterobacterales</taxon>
        <taxon>Bruguierivoracaceae</taxon>
        <taxon>Sodalis</taxon>
    </lineage>
</organism>
<evidence type="ECO:0000256" key="6">
    <source>
        <dbReference type="ARBA" id="ARBA00022556"/>
    </source>
</evidence>
<dbReference type="Gene3D" id="1.10.3730.20">
    <property type="match status" value="1"/>
</dbReference>
<accession>W0HQN6</accession>
<comment type="pathway">
    <text evidence="12">Bacterial outer membrane biogenesis; lipopolysaccharide biosynthesis.</text>
</comment>
<dbReference type="AlphaFoldDB" id="W0HQN6"/>
<evidence type="ECO:0000256" key="4">
    <source>
        <dbReference type="ARBA" id="ARBA00022516"/>
    </source>
</evidence>
<keyword evidence="7 12" id="KW-0812">Transmembrane</keyword>
<evidence type="ECO:0000259" key="13">
    <source>
        <dbReference type="Pfam" id="PF00892"/>
    </source>
</evidence>
<keyword evidence="8 12" id="KW-0448">Lipopolysaccharide biosynthesis</keyword>
<comment type="function">
    <text evidence="12">Translocates 4-amino-4-deoxy-L-arabinose-phosphoundecaprenol (alpha-L-Ara4N-phosphoundecaprenol) from the cytoplasmic to the periplasmic side of the inner membrane.</text>
</comment>
<dbReference type="GO" id="GO:0005886">
    <property type="term" value="C:plasma membrane"/>
    <property type="evidence" value="ECO:0007669"/>
    <property type="project" value="UniProtKB-SubCell"/>
</dbReference>
<dbReference type="HAMAP" id="MF_01869">
    <property type="entry name" value="Flippase_ArnE"/>
    <property type="match status" value="1"/>
</dbReference>
<dbReference type="InterPro" id="IPR022883">
    <property type="entry name" value="Flippase_ArnE"/>
</dbReference>
<keyword evidence="5 12" id="KW-0997">Cell inner membrane</keyword>
<evidence type="ECO:0000256" key="10">
    <source>
        <dbReference type="ARBA" id="ARBA00023098"/>
    </source>
</evidence>
<evidence type="ECO:0000256" key="8">
    <source>
        <dbReference type="ARBA" id="ARBA00022985"/>
    </source>
</evidence>
<feature type="transmembrane region" description="Helical" evidence="12">
    <location>
        <begin position="39"/>
        <end position="58"/>
    </location>
</feature>
<evidence type="ECO:0000256" key="2">
    <source>
        <dbReference type="ARBA" id="ARBA00022448"/>
    </source>
</evidence>
<keyword evidence="9 12" id="KW-1133">Transmembrane helix</keyword>
<sequence length="111" mass="12430">MIYLLIFLVSLLSCAGQLCQKHAASAVPGAVRLRHRVRWLATSLLLLGVAMLVWLWVLQRVPVGIAYPMFSLNFVLVTLAARWLWREPVEWRHGVGLLLIVAGVMVMGVNL</sequence>
<reference evidence="14 15" key="1">
    <citation type="journal article" date="2014" name="Genome Biol. Evol.">
        <title>Genome degeneration and adaptation in a nascent stage of symbiosis.</title>
        <authorList>
            <person name="Oakeson K.F."/>
            <person name="Gil R."/>
            <person name="Clayton A.L."/>
            <person name="Dunn D.M."/>
            <person name="von Niederhausern A.C."/>
            <person name="Hamil C."/>
            <person name="Aoyagi A."/>
            <person name="Duval B."/>
            <person name="Baca A."/>
            <person name="Silva F.J."/>
            <person name="Vallier A."/>
            <person name="Jackson D.G."/>
            <person name="Latorre A."/>
            <person name="Weiss R.B."/>
            <person name="Heddi A."/>
            <person name="Moya A."/>
            <person name="Dale C."/>
        </authorList>
    </citation>
    <scope>NUCLEOTIDE SEQUENCE [LARGE SCALE GENOMIC DNA]</scope>
    <source>
        <strain evidence="14 15">HS1</strain>
    </source>
</reference>
<feature type="transmembrane region" description="Helical" evidence="12">
    <location>
        <begin position="65"/>
        <end position="85"/>
    </location>
</feature>
<proteinExistence type="inferred from homology"/>
<dbReference type="GO" id="GO:1901505">
    <property type="term" value="F:carbohydrate derivative transmembrane transporter activity"/>
    <property type="evidence" value="ECO:0007669"/>
    <property type="project" value="InterPro"/>
</dbReference>
<evidence type="ECO:0000313" key="15">
    <source>
        <dbReference type="Proteomes" id="UP000019028"/>
    </source>
</evidence>
<dbReference type="InterPro" id="IPR037185">
    <property type="entry name" value="EmrE-like"/>
</dbReference>
<dbReference type="KEGG" id="sod:Sant_1035"/>
<dbReference type="GO" id="GO:0009103">
    <property type="term" value="P:lipopolysaccharide biosynthetic process"/>
    <property type="evidence" value="ECO:0007669"/>
    <property type="project" value="UniProtKB-UniRule"/>
</dbReference>
<comment type="similarity">
    <text evidence="12">Belongs to the ArnE family.</text>
</comment>
<evidence type="ECO:0000256" key="3">
    <source>
        <dbReference type="ARBA" id="ARBA00022475"/>
    </source>
</evidence>
<evidence type="ECO:0000256" key="1">
    <source>
        <dbReference type="ARBA" id="ARBA00004651"/>
    </source>
</evidence>
<dbReference type="PANTHER" id="PTHR30561">
    <property type="entry name" value="SMR FAMILY PROTON-DEPENDENT DRUG EFFLUX TRANSPORTER SUGE"/>
    <property type="match status" value="1"/>
</dbReference>
<name>W0HQN6_9GAMM</name>
<feature type="transmembrane region" description="Helical" evidence="12">
    <location>
        <begin position="91"/>
        <end position="109"/>
    </location>
</feature>
<dbReference type="RefSeq" id="WP_025246307.1">
    <property type="nucleotide sequence ID" value="NZ_CAUIKD010000008.1"/>
</dbReference>
<evidence type="ECO:0000313" key="14">
    <source>
        <dbReference type="EMBL" id="AHF76109.1"/>
    </source>
</evidence>
<evidence type="ECO:0000256" key="12">
    <source>
        <dbReference type="HAMAP-Rule" id="MF_01869"/>
    </source>
</evidence>
<evidence type="ECO:0000256" key="11">
    <source>
        <dbReference type="ARBA" id="ARBA00023136"/>
    </source>
</evidence>
<dbReference type="EMBL" id="CP006569">
    <property type="protein sequence ID" value="AHF76109.1"/>
    <property type="molecule type" value="Genomic_DNA"/>
</dbReference>
<keyword evidence="4 12" id="KW-0444">Lipid biosynthesis</keyword>
<dbReference type="InterPro" id="IPR000620">
    <property type="entry name" value="EamA_dom"/>
</dbReference>
<dbReference type="InterPro" id="IPR000390">
    <property type="entry name" value="Small_drug/metabolite_transptr"/>
</dbReference>
<dbReference type="UniPathway" id="UPA00030"/>
<keyword evidence="2 12" id="KW-0813">Transport</keyword>
<keyword evidence="3 12" id="KW-1003">Cell membrane</keyword>
<dbReference type="PATRIC" id="fig|1239307.3.peg.1114"/>